<evidence type="ECO:0000259" key="2">
    <source>
        <dbReference type="Pfam" id="PF25876"/>
    </source>
</evidence>
<accession>H6SPV3</accession>
<dbReference type="PANTHER" id="PTHR30438:SF2">
    <property type="entry name" value="MEMBRANE PROTEIN"/>
    <property type="match status" value="1"/>
</dbReference>
<name>H6SPV3_PARPM</name>
<dbReference type="SUPFAM" id="SSF111369">
    <property type="entry name" value="HlyD-like secretion proteins"/>
    <property type="match status" value="2"/>
</dbReference>
<feature type="transmembrane region" description="Helical" evidence="1">
    <location>
        <begin position="17"/>
        <end position="38"/>
    </location>
</feature>
<keyword evidence="4" id="KW-1185">Reference proteome</keyword>
<dbReference type="PANTHER" id="PTHR30438">
    <property type="entry name" value="36 KDA ANTIGEN-RELATED"/>
    <property type="match status" value="1"/>
</dbReference>
<organism evidence="3 4">
    <name type="scientific">Pararhodospirillum photometricum DSM 122</name>
    <dbReference type="NCBI Taxonomy" id="1150469"/>
    <lineage>
        <taxon>Bacteria</taxon>
        <taxon>Pseudomonadati</taxon>
        <taxon>Pseudomonadota</taxon>
        <taxon>Alphaproteobacteria</taxon>
        <taxon>Rhodospirillales</taxon>
        <taxon>Rhodospirillaceae</taxon>
        <taxon>Pararhodospirillum</taxon>
    </lineage>
</organism>
<protein>
    <submittedName>
        <fullName evidence="3">HlyD family secretion protein</fullName>
    </submittedName>
</protein>
<dbReference type="GO" id="GO:0005886">
    <property type="term" value="C:plasma membrane"/>
    <property type="evidence" value="ECO:0007669"/>
    <property type="project" value="TreeGrafter"/>
</dbReference>
<reference evidence="3 4" key="1">
    <citation type="submission" date="2012-02" db="EMBL/GenBank/DDBJ databases">
        <title>Shotgun genome sequence of Phaeospirillum photometricum DSM 122.</title>
        <authorList>
            <person name="Duquesne K."/>
            <person name="Sturgis J."/>
        </authorList>
    </citation>
    <scope>NUCLEOTIDE SEQUENCE [LARGE SCALE GENOMIC DNA]</scope>
    <source>
        <strain evidence="4">DSM122</strain>
    </source>
</reference>
<evidence type="ECO:0000313" key="3">
    <source>
        <dbReference type="EMBL" id="CCG07223.1"/>
    </source>
</evidence>
<dbReference type="RefSeq" id="WP_014413863.1">
    <property type="nucleotide sequence ID" value="NC_017059.1"/>
</dbReference>
<dbReference type="Gene3D" id="2.40.30.170">
    <property type="match status" value="1"/>
</dbReference>
<dbReference type="STRING" id="1150469.RSPPHO_00597"/>
<dbReference type="Proteomes" id="UP000033220">
    <property type="component" value="Chromosome DSM 122"/>
</dbReference>
<dbReference type="Gene3D" id="1.10.287.470">
    <property type="entry name" value="Helix hairpin bin"/>
    <property type="match status" value="2"/>
</dbReference>
<dbReference type="OrthoDB" id="9778236at2"/>
<dbReference type="AlphaFoldDB" id="H6SPV3"/>
<dbReference type="Gene3D" id="2.40.50.100">
    <property type="match status" value="1"/>
</dbReference>
<dbReference type="EMBL" id="HE663493">
    <property type="protein sequence ID" value="CCG07223.1"/>
    <property type="molecule type" value="Genomic_DNA"/>
</dbReference>
<keyword evidence="1" id="KW-0472">Membrane</keyword>
<keyword evidence="1" id="KW-0812">Transmembrane</keyword>
<evidence type="ECO:0000256" key="1">
    <source>
        <dbReference type="SAM" id="Phobius"/>
    </source>
</evidence>
<evidence type="ECO:0000313" key="4">
    <source>
        <dbReference type="Proteomes" id="UP000033220"/>
    </source>
</evidence>
<gene>
    <name evidence="3" type="ORF">RSPPHO_00597</name>
</gene>
<sequence>MTDPDAPSAPPPRRRPWILGGVLLLLGLGAAGAVGWAVTPRGLAEGFASGNGRIEAVEIDVAAKTPGRLADILVNEGEMVQRGQVVARMDTSVLEATHDAAQADLSKAQSAIAIAASQVAQRRSEHAAALAVLTQRKAELKVATKRLARSRTLSREGAVAVQEYDDDLALQEGSQAAVGVAVAQVAAADAAIVTAQAQVGGANAGADAARATVARIQADLDDSALKAPRDGRVQYRVAQPSEVVAAGGKVLNLVDLSDVYMTFFLPETAVGTLRLGSEVRLILDAAPQWVIPARVSFVADVAQFTPKSVETASERQKLMFRVRGQLDPALLRKFSRSVKTGLPGMAYVRIDPTQAWPASLALHVPD</sequence>
<dbReference type="KEGG" id="rpm:RSPPHO_00597"/>
<dbReference type="eggNOG" id="COG0845">
    <property type="taxonomic scope" value="Bacteria"/>
</dbReference>
<keyword evidence="1" id="KW-1133">Transmembrane helix</keyword>
<dbReference type="PATRIC" id="fig|1150469.3.peg.698"/>
<dbReference type="HOGENOM" id="CLU_018816_6_0_5"/>
<proteinExistence type="predicted"/>
<dbReference type="InterPro" id="IPR058624">
    <property type="entry name" value="MdtA-like_HH"/>
</dbReference>
<feature type="domain" description="Multidrug resistance protein MdtA-like alpha-helical hairpin" evidence="2">
    <location>
        <begin position="128"/>
        <end position="198"/>
    </location>
</feature>
<dbReference type="Pfam" id="PF25876">
    <property type="entry name" value="HH_MFP_RND"/>
    <property type="match status" value="1"/>
</dbReference>